<keyword evidence="3" id="KW-0808">Transferase</keyword>
<dbReference type="SUPFAM" id="SSF53383">
    <property type="entry name" value="PLP-dependent transferases"/>
    <property type="match status" value="1"/>
</dbReference>
<dbReference type="EMBL" id="BMGL01000013">
    <property type="protein sequence ID" value="GGE20944.1"/>
    <property type="molecule type" value="Genomic_DNA"/>
</dbReference>
<dbReference type="Proteomes" id="UP000599688">
    <property type="component" value="Unassembled WGS sequence"/>
</dbReference>
<dbReference type="Gene3D" id="3.90.1150.10">
    <property type="entry name" value="Aspartate Aminotransferase, domain 1"/>
    <property type="match status" value="1"/>
</dbReference>
<evidence type="ECO:0000256" key="1">
    <source>
        <dbReference type="ARBA" id="ARBA00022898"/>
    </source>
</evidence>
<comment type="caution">
    <text evidence="3">The sequence shown here is derived from an EMBL/GenBank/DDBJ whole genome shotgun (WGS) entry which is preliminary data.</text>
</comment>
<evidence type="ECO:0000313" key="4">
    <source>
        <dbReference type="Proteomes" id="UP000599688"/>
    </source>
</evidence>
<feature type="domain" description="Aminotransferase class V" evidence="2">
    <location>
        <begin position="31"/>
        <end position="329"/>
    </location>
</feature>
<dbReference type="GO" id="GO:0008483">
    <property type="term" value="F:transaminase activity"/>
    <property type="evidence" value="ECO:0007669"/>
    <property type="project" value="UniProtKB-KW"/>
</dbReference>
<keyword evidence="3" id="KW-0032">Aminotransferase</keyword>
<accession>A0A917A0B1</accession>
<keyword evidence="1" id="KW-0663">Pyridoxal phosphate</keyword>
<dbReference type="InterPro" id="IPR015424">
    <property type="entry name" value="PyrdxlP-dep_Trfase"/>
</dbReference>
<reference evidence="3 4" key="1">
    <citation type="journal article" date="2014" name="Int. J. Syst. Evol. Microbiol.">
        <title>Complete genome sequence of Corynebacterium casei LMG S-19264T (=DSM 44701T), isolated from a smear-ripened cheese.</title>
        <authorList>
            <consortium name="US DOE Joint Genome Institute (JGI-PGF)"/>
            <person name="Walter F."/>
            <person name="Albersmeier A."/>
            <person name="Kalinowski J."/>
            <person name="Ruckert C."/>
        </authorList>
    </citation>
    <scope>NUCLEOTIDE SEQUENCE [LARGE SCALE GENOMIC DNA]</scope>
    <source>
        <strain evidence="3 4">CGMCC 1.12925</strain>
    </source>
</reference>
<gene>
    <name evidence="3" type="ORF">GCM10010831_22490</name>
</gene>
<dbReference type="InterPro" id="IPR015422">
    <property type="entry name" value="PyrdxlP-dep_Trfase_small"/>
</dbReference>
<keyword evidence="4" id="KW-1185">Reference proteome</keyword>
<evidence type="ECO:0000259" key="2">
    <source>
        <dbReference type="Pfam" id="PF00266"/>
    </source>
</evidence>
<dbReference type="RefSeq" id="WP_188406962.1">
    <property type="nucleotide sequence ID" value="NZ_BMGL01000013.1"/>
</dbReference>
<dbReference type="Pfam" id="PF00266">
    <property type="entry name" value="Aminotran_5"/>
    <property type="match status" value="1"/>
</dbReference>
<dbReference type="Gene3D" id="3.40.640.10">
    <property type="entry name" value="Type I PLP-dependent aspartate aminotransferase-like (Major domain)"/>
    <property type="match status" value="1"/>
</dbReference>
<organism evidence="3 4">
    <name type="scientific">Psychroflexus salis</name>
    <dbReference type="NCBI Taxonomy" id="1526574"/>
    <lineage>
        <taxon>Bacteria</taxon>
        <taxon>Pseudomonadati</taxon>
        <taxon>Bacteroidota</taxon>
        <taxon>Flavobacteriia</taxon>
        <taxon>Flavobacteriales</taxon>
        <taxon>Flavobacteriaceae</taxon>
        <taxon>Psychroflexus</taxon>
    </lineage>
</organism>
<protein>
    <submittedName>
        <fullName evidence="3">Aminotransferase class V</fullName>
    </submittedName>
</protein>
<sequence length="360" mass="40903">MLSKIHNAFPITKKCTYLNTPSSGLTSKKLIDFRKQYDNGIHTDYKKIDFLEDEQIDSLRTKIQKYFKAETAEIALLPSFSIGLNGIVDALPKHAKVLLLKGDYPSVNLPFEFRDFQIEYAEINENLEHNIDQKLERFQPDFIALSVVQFLNGIKIDLSFLQQVKKTYPHIQIIGDATQYLGTEKFNFDESAFSVIGSSGYKWFNAGTGNAFFIIDKDFLAALNPKSYGSNSLLTKPDGPFRKTGFLEPGHFDMHSLKSLEVALDFHYNEIGIESIEAQIKSLSLKAFNAFSKRNLLSNAVQKRKIHSCIFNLNRSEADLKKLLDANIVCAYRKNGIRVGFHYFNNEADLTNLLATLDEI</sequence>
<dbReference type="InterPro" id="IPR015421">
    <property type="entry name" value="PyrdxlP-dep_Trfase_major"/>
</dbReference>
<evidence type="ECO:0000313" key="3">
    <source>
        <dbReference type="EMBL" id="GGE20944.1"/>
    </source>
</evidence>
<dbReference type="AlphaFoldDB" id="A0A917A0B1"/>
<dbReference type="InterPro" id="IPR000192">
    <property type="entry name" value="Aminotrans_V_dom"/>
</dbReference>
<proteinExistence type="predicted"/>
<name>A0A917A0B1_9FLAO</name>